<gene>
    <name evidence="1" type="ORF">GCM10023351_09170</name>
</gene>
<dbReference type="RefSeq" id="WP_345436412.1">
    <property type="nucleotide sequence ID" value="NZ_BAABKO010000001.1"/>
</dbReference>
<dbReference type="EMBL" id="BAABKO010000001">
    <property type="protein sequence ID" value="GAA4767884.1"/>
    <property type="molecule type" value="Genomic_DNA"/>
</dbReference>
<evidence type="ECO:0008006" key="3">
    <source>
        <dbReference type="Google" id="ProtNLM"/>
    </source>
</evidence>
<dbReference type="SUPFAM" id="SSF54427">
    <property type="entry name" value="NTF2-like"/>
    <property type="match status" value="1"/>
</dbReference>
<organism evidence="1 2">
    <name type="scientific">Microbacterium gilvum</name>
    <dbReference type="NCBI Taxonomy" id="1336204"/>
    <lineage>
        <taxon>Bacteria</taxon>
        <taxon>Bacillati</taxon>
        <taxon>Actinomycetota</taxon>
        <taxon>Actinomycetes</taxon>
        <taxon>Micrococcales</taxon>
        <taxon>Microbacteriaceae</taxon>
        <taxon>Microbacterium</taxon>
    </lineage>
</organism>
<keyword evidence="2" id="KW-1185">Reference proteome</keyword>
<evidence type="ECO:0000313" key="2">
    <source>
        <dbReference type="Proteomes" id="UP001501645"/>
    </source>
</evidence>
<name>A0ABP8ZWR3_9MICO</name>
<dbReference type="Proteomes" id="UP001501645">
    <property type="component" value="Unassembled WGS sequence"/>
</dbReference>
<sequence>MKRPLIPVLALIAAVVIGMIVVGFWTASRPAGAQDVAARFADALATGDADAARALLQDPTAVTEEAWTAFSGAEHLTLVDEAVVTEDDDTARAEVPASLGDEPIELSFPLVRTDDGWRVAEAPLGTLSVTSSRGELVEVADQPIALEGGAARVDLLPGVYPVSAWPAAYLDGGADVAVAPAGEADAALDPAFTEEARTQAEEQLAAYIDGCLATAAEVPAGCGMVVPWPADLAELDEISFRAETLPSPVVDLEAGTFAAEGGSVVVTATGLRADGSEAEFSYRSDTWSLRGTVSVDDEGLLLSVF</sequence>
<evidence type="ECO:0000313" key="1">
    <source>
        <dbReference type="EMBL" id="GAA4767884.1"/>
    </source>
</evidence>
<proteinExistence type="predicted"/>
<reference evidence="2" key="1">
    <citation type="journal article" date="2019" name="Int. J. Syst. Evol. Microbiol.">
        <title>The Global Catalogue of Microorganisms (GCM) 10K type strain sequencing project: providing services to taxonomists for standard genome sequencing and annotation.</title>
        <authorList>
            <consortium name="The Broad Institute Genomics Platform"/>
            <consortium name="The Broad Institute Genome Sequencing Center for Infectious Disease"/>
            <person name="Wu L."/>
            <person name="Ma J."/>
        </authorList>
    </citation>
    <scope>NUCLEOTIDE SEQUENCE [LARGE SCALE GENOMIC DNA]</scope>
    <source>
        <strain evidence="2">JCM 18537</strain>
    </source>
</reference>
<protein>
    <recommendedName>
        <fullName evidence="3">NTF2-like N-terminal transpeptidase domain-containing protein</fullName>
    </recommendedName>
</protein>
<accession>A0ABP8ZWR3</accession>
<dbReference type="InterPro" id="IPR032710">
    <property type="entry name" value="NTF2-like_dom_sf"/>
</dbReference>
<comment type="caution">
    <text evidence="1">The sequence shown here is derived from an EMBL/GenBank/DDBJ whole genome shotgun (WGS) entry which is preliminary data.</text>
</comment>